<evidence type="ECO:0000256" key="1">
    <source>
        <dbReference type="ARBA" id="ARBA00004127"/>
    </source>
</evidence>
<dbReference type="AlphaFoldDB" id="A0A1I2F3T9"/>
<feature type="transmembrane region" description="Helical" evidence="7">
    <location>
        <begin position="7"/>
        <end position="29"/>
    </location>
</feature>
<evidence type="ECO:0000313" key="10">
    <source>
        <dbReference type="Proteomes" id="UP000181976"/>
    </source>
</evidence>
<dbReference type="EMBL" id="FONA01000026">
    <property type="protein sequence ID" value="SFE99181.1"/>
    <property type="molecule type" value="Genomic_DNA"/>
</dbReference>
<evidence type="ECO:0000256" key="3">
    <source>
        <dbReference type="ARBA" id="ARBA00022448"/>
    </source>
</evidence>
<dbReference type="GO" id="GO:0022857">
    <property type="term" value="F:transmembrane transporter activity"/>
    <property type="evidence" value="ECO:0007669"/>
    <property type="project" value="InterPro"/>
</dbReference>
<dbReference type="Gene3D" id="1.20.1250.20">
    <property type="entry name" value="MFS general substrate transporter like domains"/>
    <property type="match status" value="1"/>
</dbReference>
<dbReference type="SUPFAM" id="SSF103473">
    <property type="entry name" value="MFS general substrate transporter"/>
    <property type="match status" value="1"/>
</dbReference>
<feature type="transmembrane region" description="Helical" evidence="7">
    <location>
        <begin position="328"/>
        <end position="350"/>
    </location>
</feature>
<gene>
    <name evidence="9" type="ORF">SAMN05444380_1261</name>
</gene>
<feature type="transmembrane region" description="Helical" evidence="7">
    <location>
        <begin position="241"/>
        <end position="259"/>
    </location>
</feature>
<dbReference type="PANTHER" id="PTHR23514">
    <property type="entry name" value="BYPASS OF STOP CODON PROTEIN 6"/>
    <property type="match status" value="1"/>
</dbReference>
<dbReference type="FunCoup" id="A0A1I2F3T9">
    <property type="interactions" value="13"/>
</dbReference>
<feature type="transmembrane region" description="Helical" evidence="7">
    <location>
        <begin position="99"/>
        <end position="119"/>
    </location>
</feature>
<evidence type="ECO:0000259" key="8">
    <source>
        <dbReference type="PROSITE" id="PS50850"/>
    </source>
</evidence>
<feature type="transmembrane region" description="Helical" evidence="7">
    <location>
        <begin position="200"/>
        <end position="221"/>
    </location>
</feature>
<dbReference type="Pfam" id="PF07690">
    <property type="entry name" value="MFS_1"/>
    <property type="match status" value="1"/>
</dbReference>
<dbReference type="InParanoid" id="A0A1I2F3T9"/>
<comment type="similarity">
    <text evidence="2">Belongs to the major facilitator superfamily.</text>
</comment>
<proteinExistence type="inferred from homology"/>
<dbReference type="PANTHER" id="PTHR23514:SF3">
    <property type="entry name" value="BYPASS OF STOP CODON PROTEIN 6"/>
    <property type="match status" value="1"/>
</dbReference>
<feature type="transmembrane region" description="Helical" evidence="7">
    <location>
        <begin position="292"/>
        <end position="316"/>
    </location>
</feature>
<dbReference type="InterPro" id="IPR020846">
    <property type="entry name" value="MFS_dom"/>
</dbReference>
<dbReference type="RefSeq" id="WP_010528047.1">
    <property type="nucleotide sequence ID" value="NZ_AFSL01000069.1"/>
</dbReference>
<dbReference type="GO" id="GO:0012505">
    <property type="term" value="C:endomembrane system"/>
    <property type="evidence" value="ECO:0007669"/>
    <property type="project" value="UniProtKB-SubCell"/>
</dbReference>
<dbReference type="OrthoDB" id="1415952at2"/>
<comment type="subcellular location">
    <subcellularLocation>
        <location evidence="1">Endomembrane system</location>
        <topology evidence="1">Multi-pass membrane protein</topology>
    </subcellularLocation>
</comment>
<feature type="transmembrane region" description="Helical" evidence="7">
    <location>
        <begin position="131"/>
        <end position="153"/>
    </location>
</feature>
<evidence type="ECO:0000256" key="4">
    <source>
        <dbReference type="ARBA" id="ARBA00022692"/>
    </source>
</evidence>
<feature type="transmembrane region" description="Helical" evidence="7">
    <location>
        <begin position="266"/>
        <end position="286"/>
    </location>
</feature>
<evidence type="ECO:0000256" key="7">
    <source>
        <dbReference type="SAM" id="Phobius"/>
    </source>
</evidence>
<evidence type="ECO:0000313" key="9">
    <source>
        <dbReference type="EMBL" id="SFE99181.1"/>
    </source>
</evidence>
<dbReference type="InterPro" id="IPR011701">
    <property type="entry name" value="MFS"/>
</dbReference>
<feature type="transmembrane region" description="Helical" evidence="7">
    <location>
        <begin position="159"/>
        <end position="180"/>
    </location>
</feature>
<name>A0A1I2F3T9_9BACT</name>
<keyword evidence="4 7" id="KW-0812">Transmembrane</keyword>
<sequence length="384" mass="41687">MRKKSVHFLAAGMVMMLFGITMVAVGTINNYLTINFRVDKLFIGFCASVLAAGILIGSFTFGPIAERFGYKPVMLGGVLLVILGITGITFSVRVNLVPFMFFVMGLGGGSINGVTNMLVADLYPQNSSAYLSLLGVFYGIGALGFPLLTSLLLDKAMDYQTILLIVAIILLIPFILVLLLKFPSAKKSKPVSFKGYFKFFSNPVILSIGLFLFFYGALEAIIPAWTPTYLMEVADISYDKALYAITAIAIGITITRLFLSQILKRISPIIIIFGSMAVIFLGIIILNFASSLFMGISSSAVMGIGIAASFPVMLGFTARAFPYNSGTAFSIVIGISLVGNMLLNSLTGFILNQFGIKQLILILITFIILMLVILSFLKHRHFKN</sequence>
<feature type="transmembrane region" description="Helical" evidence="7">
    <location>
        <begin position="41"/>
        <end position="61"/>
    </location>
</feature>
<dbReference type="InterPro" id="IPR051788">
    <property type="entry name" value="MFS_Transporter"/>
</dbReference>
<dbReference type="PROSITE" id="PS50850">
    <property type="entry name" value="MFS"/>
    <property type="match status" value="1"/>
</dbReference>
<keyword evidence="3" id="KW-0813">Transport</keyword>
<keyword evidence="5 7" id="KW-1133">Transmembrane helix</keyword>
<organism evidence="9 10">
    <name type="scientific">Thermophagus xiamenensis</name>
    <dbReference type="NCBI Taxonomy" id="385682"/>
    <lineage>
        <taxon>Bacteria</taxon>
        <taxon>Pseudomonadati</taxon>
        <taxon>Bacteroidota</taxon>
        <taxon>Bacteroidia</taxon>
        <taxon>Marinilabiliales</taxon>
        <taxon>Marinilabiliaceae</taxon>
        <taxon>Thermophagus</taxon>
    </lineage>
</organism>
<protein>
    <submittedName>
        <fullName evidence="9">Fucose permease</fullName>
    </submittedName>
</protein>
<reference evidence="9 10" key="1">
    <citation type="submission" date="2016-10" db="EMBL/GenBank/DDBJ databases">
        <authorList>
            <person name="de Groot N.N."/>
        </authorList>
    </citation>
    <scope>NUCLEOTIDE SEQUENCE [LARGE SCALE GENOMIC DNA]</scope>
    <source>
        <strain evidence="9 10">DSM 19012</strain>
    </source>
</reference>
<evidence type="ECO:0000256" key="5">
    <source>
        <dbReference type="ARBA" id="ARBA00022989"/>
    </source>
</evidence>
<accession>A0A1I2F3T9</accession>
<keyword evidence="10" id="KW-1185">Reference proteome</keyword>
<evidence type="ECO:0000256" key="2">
    <source>
        <dbReference type="ARBA" id="ARBA00008335"/>
    </source>
</evidence>
<dbReference type="STRING" id="385682.SAMN05444380_1261"/>
<feature type="transmembrane region" description="Helical" evidence="7">
    <location>
        <begin position="73"/>
        <end position="93"/>
    </location>
</feature>
<dbReference type="GO" id="GO:0016020">
    <property type="term" value="C:membrane"/>
    <property type="evidence" value="ECO:0007669"/>
    <property type="project" value="TreeGrafter"/>
</dbReference>
<keyword evidence="6 7" id="KW-0472">Membrane</keyword>
<feature type="domain" description="Major facilitator superfamily (MFS) profile" evidence="8">
    <location>
        <begin position="5"/>
        <end position="383"/>
    </location>
</feature>
<dbReference type="InterPro" id="IPR036259">
    <property type="entry name" value="MFS_trans_sf"/>
</dbReference>
<evidence type="ECO:0000256" key="6">
    <source>
        <dbReference type="ARBA" id="ARBA00023136"/>
    </source>
</evidence>
<dbReference type="Proteomes" id="UP000181976">
    <property type="component" value="Unassembled WGS sequence"/>
</dbReference>
<dbReference type="eggNOG" id="COG0738">
    <property type="taxonomic scope" value="Bacteria"/>
</dbReference>
<feature type="transmembrane region" description="Helical" evidence="7">
    <location>
        <begin position="356"/>
        <end position="377"/>
    </location>
</feature>